<protein>
    <submittedName>
        <fullName evidence="1">Putative secreted peptide</fullName>
    </submittedName>
</protein>
<accession>A0A2M3ZRS8</accession>
<dbReference type="AlphaFoldDB" id="A0A2M3ZRS8"/>
<sequence length="130" mass="13804">MLCCTLAGPTGPLNIRFLSLLTTVAAPSLGLGYGTVVEKLRPLAMLLPRMRLKSSALGTGGPVPMSPPPNLLPNTYEERGDSTSFGSIARKNRTKSFASDQSCCSSAVSSNSVAYCLLTEDGSRFCRMIR</sequence>
<reference evidence="1" key="1">
    <citation type="submission" date="2018-01" db="EMBL/GenBank/DDBJ databases">
        <title>An insight into the sialome of Amazonian anophelines.</title>
        <authorList>
            <person name="Ribeiro J.M."/>
            <person name="Scarpassa V."/>
            <person name="Calvo E."/>
        </authorList>
    </citation>
    <scope>NUCLEOTIDE SEQUENCE</scope>
    <source>
        <tissue evidence="1">Salivary glands</tissue>
    </source>
</reference>
<evidence type="ECO:0000313" key="1">
    <source>
        <dbReference type="EMBL" id="MBW31266.1"/>
    </source>
</evidence>
<proteinExistence type="predicted"/>
<name>A0A2M3ZRS8_9DIPT</name>
<organism evidence="1">
    <name type="scientific">Anopheles braziliensis</name>
    <dbReference type="NCBI Taxonomy" id="58242"/>
    <lineage>
        <taxon>Eukaryota</taxon>
        <taxon>Metazoa</taxon>
        <taxon>Ecdysozoa</taxon>
        <taxon>Arthropoda</taxon>
        <taxon>Hexapoda</taxon>
        <taxon>Insecta</taxon>
        <taxon>Pterygota</taxon>
        <taxon>Neoptera</taxon>
        <taxon>Endopterygota</taxon>
        <taxon>Diptera</taxon>
        <taxon>Nematocera</taxon>
        <taxon>Culicoidea</taxon>
        <taxon>Culicidae</taxon>
        <taxon>Anophelinae</taxon>
        <taxon>Anopheles</taxon>
    </lineage>
</organism>
<dbReference type="EMBL" id="GGFM01010515">
    <property type="protein sequence ID" value="MBW31266.1"/>
    <property type="molecule type" value="Transcribed_RNA"/>
</dbReference>